<dbReference type="PROSITE" id="PS51257">
    <property type="entry name" value="PROKAR_LIPOPROTEIN"/>
    <property type="match status" value="1"/>
</dbReference>
<proteinExistence type="predicted"/>
<gene>
    <name evidence="2" type="ORF">DC366_10685</name>
</gene>
<sequence length="106" mass="10934">MRALGILAVCATALSACATANDMADDLARGRAKAVVNGYVADRYPGLNAAPITDCIIDAADARDIMQIASATVTGLDAATAEQISRIARRPESIQCIARNGVTLLS</sequence>
<feature type="signal peptide" evidence="1">
    <location>
        <begin position="1"/>
        <end position="20"/>
    </location>
</feature>
<feature type="chain" id="PRO_5015539406" evidence="1">
    <location>
        <begin position="21"/>
        <end position="106"/>
    </location>
</feature>
<accession>A0A2T7G6Q9</accession>
<dbReference type="AlphaFoldDB" id="A0A2T7G6Q9"/>
<evidence type="ECO:0000313" key="2">
    <source>
        <dbReference type="EMBL" id="PVA10110.1"/>
    </source>
</evidence>
<reference evidence="2 3" key="1">
    <citation type="submission" date="2018-04" db="EMBL/GenBank/DDBJ databases">
        <title>Pelagivirga bohaiensis gen. nov., sp. nov., a bacterium isolated from the Bohai Sea.</title>
        <authorList>
            <person name="Ji X."/>
        </authorList>
    </citation>
    <scope>NUCLEOTIDE SEQUENCE [LARGE SCALE GENOMIC DNA]</scope>
    <source>
        <strain evidence="2 3">BH-SD19</strain>
    </source>
</reference>
<evidence type="ECO:0000313" key="3">
    <source>
        <dbReference type="Proteomes" id="UP000244446"/>
    </source>
</evidence>
<protein>
    <submittedName>
        <fullName evidence="2">Succinate dehydrogenase</fullName>
    </submittedName>
</protein>
<keyword evidence="1" id="KW-0732">Signal</keyword>
<dbReference type="OrthoDB" id="7867642at2"/>
<dbReference type="RefSeq" id="WP_108692193.1">
    <property type="nucleotide sequence ID" value="NZ_QCYH01000005.1"/>
</dbReference>
<comment type="caution">
    <text evidence="2">The sequence shown here is derived from an EMBL/GenBank/DDBJ whole genome shotgun (WGS) entry which is preliminary data.</text>
</comment>
<keyword evidence="3" id="KW-1185">Reference proteome</keyword>
<evidence type="ECO:0000256" key="1">
    <source>
        <dbReference type="SAM" id="SignalP"/>
    </source>
</evidence>
<dbReference type="EMBL" id="QCYH01000005">
    <property type="protein sequence ID" value="PVA10110.1"/>
    <property type="molecule type" value="Genomic_DNA"/>
</dbReference>
<organism evidence="2 3">
    <name type="scientific">Pelagivirga sediminicola</name>
    <dbReference type="NCBI Taxonomy" id="2170575"/>
    <lineage>
        <taxon>Bacteria</taxon>
        <taxon>Pseudomonadati</taxon>
        <taxon>Pseudomonadota</taxon>
        <taxon>Alphaproteobacteria</taxon>
        <taxon>Rhodobacterales</taxon>
        <taxon>Paracoccaceae</taxon>
        <taxon>Pelagivirga</taxon>
    </lineage>
</organism>
<name>A0A2T7G6Q9_9RHOB</name>
<dbReference type="Proteomes" id="UP000244446">
    <property type="component" value="Unassembled WGS sequence"/>
</dbReference>